<evidence type="ECO:0000256" key="5">
    <source>
        <dbReference type="ARBA" id="ARBA00022833"/>
    </source>
</evidence>
<dbReference type="InterPro" id="IPR019775">
    <property type="entry name" value="WD40_repeat_CS"/>
</dbReference>
<dbReference type="CDD" id="cd05283">
    <property type="entry name" value="CAD1"/>
    <property type="match status" value="1"/>
</dbReference>
<dbReference type="GO" id="GO:0046872">
    <property type="term" value="F:metal ion binding"/>
    <property type="evidence" value="ECO:0007669"/>
    <property type="project" value="UniProtKB-KW"/>
</dbReference>
<keyword evidence="5" id="KW-0862">Zinc</keyword>
<feature type="compositionally biased region" description="Polar residues" evidence="8">
    <location>
        <begin position="15"/>
        <end position="26"/>
    </location>
</feature>
<reference evidence="10 11" key="1">
    <citation type="journal article" date="2019" name="Sci. Rep.">
        <title>Comparative genomics of chytrid fungi reveal insights into the obligate biotrophic and pathogenic lifestyle of Synchytrium endobioticum.</title>
        <authorList>
            <person name="van de Vossenberg B.T.L.H."/>
            <person name="Warris S."/>
            <person name="Nguyen H.D.T."/>
            <person name="van Gent-Pelzer M.P.E."/>
            <person name="Joly D.L."/>
            <person name="van de Geest H.C."/>
            <person name="Bonants P.J.M."/>
            <person name="Smith D.S."/>
            <person name="Levesque C.A."/>
            <person name="van der Lee T.A.J."/>
        </authorList>
    </citation>
    <scope>NUCLEOTIDE SEQUENCE [LARGE SCALE GENOMIC DNA]</scope>
    <source>
        <strain evidence="10 11">CBS 675.73</strain>
    </source>
</reference>
<dbReference type="OrthoDB" id="361494at2759"/>
<feature type="domain" description="Alcohol dehydrogenase-like C-terminal" evidence="9">
    <location>
        <begin position="1170"/>
        <end position="1292"/>
    </location>
</feature>
<keyword evidence="11" id="KW-1185">Reference proteome</keyword>
<dbReference type="Proteomes" id="UP000320333">
    <property type="component" value="Unassembled WGS sequence"/>
</dbReference>
<dbReference type="EMBL" id="QEAP01000225">
    <property type="protein sequence ID" value="TPX72472.1"/>
    <property type="molecule type" value="Genomic_DNA"/>
</dbReference>
<feature type="region of interest" description="Disordered" evidence="8">
    <location>
        <begin position="1"/>
        <end position="26"/>
    </location>
</feature>
<keyword evidence="2 7" id="KW-0853">WD repeat</keyword>
<evidence type="ECO:0000256" key="2">
    <source>
        <dbReference type="ARBA" id="ARBA00022574"/>
    </source>
</evidence>
<evidence type="ECO:0000256" key="3">
    <source>
        <dbReference type="ARBA" id="ARBA00022723"/>
    </source>
</evidence>
<evidence type="ECO:0000256" key="4">
    <source>
        <dbReference type="ARBA" id="ARBA00022737"/>
    </source>
</evidence>
<dbReference type="Gene3D" id="3.90.180.10">
    <property type="entry name" value="Medium-chain alcohol dehydrogenases, catalytic domain"/>
    <property type="match status" value="1"/>
</dbReference>
<dbReference type="SUPFAM" id="SSF51735">
    <property type="entry name" value="NAD(P)-binding Rossmann-fold domains"/>
    <property type="match status" value="1"/>
</dbReference>
<evidence type="ECO:0000256" key="7">
    <source>
        <dbReference type="PROSITE-ProRule" id="PRU00221"/>
    </source>
</evidence>
<dbReference type="InterPro" id="IPR015943">
    <property type="entry name" value="WD40/YVTN_repeat-like_dom_sf"/>
</dbReference>
<dbReference type="SUPFAM" id="SSF50978">
    <property type="entry name" value="WD40 repeat-like"/>
    <property type="match status" value="1"/>
</dbReference>
<dbReference type="Gene3D" id="3.40.50.720">
    <property type="entry name" value="NAD(P)-binding Rossmann-like Domain"/>
    <property type="match status" value="1"/>
</dbReference>
<proteinExistence type="predicted"/>
<evidence type="ECO:0000256" key="8">
    <source>
        <dbReference type="SAM" id="MobiDB-lite"/>
    </source>
</evidence>
<evidence type="ECO:0000256" key="1">
    <source>
        <dbReference type="ARBA" id="ARBA00001947"/>
    </source>
</evidence>
<feature type="repeat" description="WD" evidence="7">
    <location>
        <begin position="327"/>
        <end position="362"/>
    </location>
</feature>
<sequence length="1340" mass="145646">MATTAASETDEHGETQSLPTVTPFISANAPPSNAWRQSITLTAKRTKDSIAHVSSIRVPNIEKYSTSVHGLGETPYIAVGCASESNNLFIVENLSPPKLNASETPETTGLKTRSAFSVPDPIFKLSFSGNLLLTAGPNARLQLFKIDLAEIGNRGKGLEHAFDCKLNSGKLSDVKVAPPGTRVASVRVHDAELMPVSRGAVSPKFLALEGRKMFIWDIEGQKVVASEMISFDQLMCASWSPHQPYGSLMAVSGVDHHLSVLDARLMGMDTDKSVVWKVERAHGGKSHAAITAVKFNPFIPYWLASAGEDSVVRLWDLRYLKNPAAKIEGHYQGLQSMAWSTTHAEILMTGSNDCTARAWSFNASIITPIKSSQNLFIGSPSTEWGDPEFRSFATASKTDLVKRDAGIPDGSFCVGAKMVADVTAYSGPVVSLAASTNHLDTFFTLSSIGELSAITLCPELFQTTSPHRFDPSENPIEHSIETAVYSRNLASAFEKVIQLSKTSLAERRTVGKHEKKMIDLCTAKVKVDPASWAVANRGGVSMAGSLRKIVGLWKEEGKEGGKEMVDRFRLDLENVTYHIPPGFEDMRQWYSLVSGHDLISVDASVNFVSIVQIPNKTKTEFELVILRHNTLVEVSKRNYENVLKAEEAICQSIVSEPLIMEPDFLKILVECVLPNDFIRGLSMGYNMAQTVDRSTPQQSTSRFPHLTGLISLLLFPTVFEPATWIMDPSNLERKWSDGRGPRMRQTWVRGFLDESARLAAIQKSVAEGHSKKSIRVTGISAADVALIEEDRKRGAAIGQLMADAKSVLKMVQIEIQVAKLLAQHSQNEDIADELIRIVSATETAAASDRRKSGAVLTHESALLHKVTISATTNRLFMDALLLKFRFEEYFLICHDFCINYQPYEFPSSILRHAETTAIPKLQSYIDACYTKATEHVAEAVQIAEKASSQPNSVVGQSMTVGIKPLRDGLNTVVKIGLTLTQLMEMKGVFDKDAVELSARCLSALHQMLTTLFGSMFKVLEQMDRMFGKLGTAGAYAREAASVANEELKTICKAYSKPSEAKTRATGAIIASATGANAKDSCSGAVFMEEVFSNMEKLETYGSPLTDGTGHTMGGYSQAMVVDEAFVLSVPTNLDPAAVAPLLCAGITVYSPLKHYGVKAGSKIAVLGLGGLGHMAVKFASKMGAHVTVLSRSEGKKEQALALGAESVLITSDADAFKAAHSTFEFVLDTIGDEHDVSAYMNLLGVDGTYIMVGASPKPFSLSAFGLIMKRIKIGGSLVGSIKETQEMLDFCAEHGIVSDVEVVKAEYVEKAWERVLKSDVKFRFVIDVAGSLNADTVVQV</sequence>
<keyword evidence="6" id="KW-0560">Oxidoreductase</keyword>
<dbReference type="FunFam" id="3.40.50.720:FF:000022">
    <property type="entry name" value="Cinnamyl alcohol dehydrogenase"/>
    <property type="match status" value="1"/>
</dbReference>
<keyword evidence="3" id="KW-0479">Metal-binding</keyword>
<evidence type="ECO:0000259" key="9">
    <source>
        <dbReference type="Pfam" id="PF00107"/>
    </source>
</evidence>
<gene>
    <name evidence="10" type="ORF">CcCBS67573_g05845</name>
</gene>
<dbReference type="PROSITE" id="PS00678">
    <property type="entry name" value="WD_REPEATS_1"/>
    <property type="match status" value="1"/>
</dbReference>
<comment type="cofactor">
    <cofactor evidence="1">
        <name>Zn(2+)</name>
        <dbReference type="ChEBI" id="CHEBI:29105"/>
    </cofactor>
</comment>
<dbReference type="Pfam" id="PF00400">
    <property type="entry name" value="WD40"/>
    <property type="match status" value="2"/>
</dbReference>
<dbReference type="Gene3D" id="2.130.10.10">
    <property type="entry name" value="YVTN repeat-like/Quinoprotein amine dehydrogenase"/>
    <property type="match status" value="1"/>
</dbReference>
<accession>A0A507F8M4</accession>
<protein>
    <recommendedName>
        <fullName evidence="9">Alcohol dehydrogenase-like C-terminal domain-containing protein</fullName>
    </recommendedName>
</protein>
<dbReference type="InterPro" id="IPR036322">
    <property type="entry name" value="WD40_repeat_dom_sf"/>
</dbReference>
<dbReference type="GO" id="GO:0016616">
    <property type="term" value="F:oxidoreductase activity, acting on the CH-OH group of donors, NAD or NADP as acceptor"/>
    <property type="evidence" value="ECO:0007669"/>
    <property type="project" value="InterPro"/>
</dbReference>
<evidence type="ECO:0000313" key="11">
    <source>
        <dbReference type="Proteomes" id="UP000320333"/>
    </source>
</evidence>
<name>A0A507F8M4_9FUNG</name>
<dbReference type="PANTHER" id="PTHR42683">
    <property type="entry name" value="ALDEHYDE REDUCTASE"/>
    <property type="match status" value="1"/>
</dbReference>
<feature type="repeat" description="WD" evidence="7">
    <location>
        <begin position="290"/>
        <end position="318"/>
    </location>
</feature>
<dbReference type="PROSITE" id="PS50082">
    <property type="entry name" value="WD_REPEATS_2"/>
    <property type="match status" value="2"/>
</dbReference>
<dbReference type="InterPro" id="IPR036291">
    <property type="entry name" value="NAD(P)-bd_dom_sf"/>
</dbReference>
<dbReference type="InterPro" id="IPR001680">
    <property type="entry name" value="WD40_rpt"/>
</dbReference>
<dbReference type="SMART" id="SM00320">
    <property type="entry name" value="WD40"/>
    <property type="match status" value="4"/>
</dbReference>
<keyword evidence="4" id="KW-0677">Repeat</keyword>
<dbReference type="STRING" id="246404.A0A507F8M4"/>
<dbReference type="Pfam" id="PF00107">
    <property type="entry name" value="ADH_zinc_N"/>
    <property type="match status" value="1"/>
</dbReference>
<organism evidence="10 11">
    <name type="scientific">Chytriomyces confervae</name>
    <dbReference type="NCBI Taxonomy" id="246404"/>
    <lineage>
        <taxon>Eukaryota</taxon>
        <taxon>Fungi</taxon>
        <taxon>Fungi incertae sedis</taxon>
        <taxon>Chytridiomycota</taxon>
        <taxon>Chytridiomycota incertae sedis</taxon>
        <taxon>Chytridiomycetes</taxon>
        <taxon>Chytridiales</taxon>
        <taxon>Chytriomycetaceae</taxon>
        <taxon>Chytriomyces</taxon>
    </lineage>
</organism>
<dbReference type="InterPro" id="IPR047109">
    <property type="entry name" value="CAD-like"/>
</dbReference>
<evidence type="ECO:0000256" key="6">
    <source>
        <dbReference type="ARBA" id="ARBA00023002"/>
    </source>
</evidence>
<dbReference type="InterPro" id="IPR013149">
    <property type="entry name" value="ADH-like_C"/>
</dbReference>
<evidence type="ECO:0000313" key="10">
    <source>
        <dbReference type="EMBL" id="TPX72472.1"/>
    </source>
</evidence>
<comment type="caution">
    <text evidence="10">The sequence shown here is derived from an EMBL/GenBank/DDBJ whole genome shotgun (WGS) entry which is preliminary data.</text>
</comment>